<sequence>MSKYTLEIKSDSTIAKGVLFDGSTIVKATKINLILLASGNSIRFKGNKLLASVNNKPMYMNVIEKILKLNFNKIILVTQYEEIKAELSKQPIKVVMNKNSELGISHSIKLGINEDAEADAYMFMVCDQPFISLESMEKLIDRFMKSNKGMACVQYEGKLGNPTIFSRKYTHEFLSLNGDVGGKSIMKKHLDDLEKVQISHKVELMDIDTREELEKLR</sequence>
<proteinExistence type="predicted"/>
<evidence type="ECO:0000313" key="3">
    <source>
        <dbReference type="Proteomes" id="UP000824633"/>
    </source>
</evidence>
<reference evidence="3" key="1">
    <citation type="submission" date="2021-07" db="EMBL/GenBank/DDBJ databases">
        <title>Complete genome sequencing of a Clostridium isolate.</title>
        <authorList>
            <person name="Ueki A."/>
            <person name="Tonouchi A."/>
        </authorList>
    </citation>
    <scope>NUCLEOTIDE SEQUENCE [LARGE SCALE GENOMIC DNA]</scope>
    <source>
        <strain evidence="3">C5S11</strain>
    </source>
</reference>
<dbReference type="Gene3D" id="3.90.550.10">
    <property type="entry name" value="Spore Coat Polysaccharide Biosynthesis Protein SpsA, Chain A"/>
    <property type="match status" value="1"/>
</dbReference>
<dbReference type="EMBL" id="AP024849">
    <property type="protein sequence ID" value="BCZ44754.1"/>
    <property type="molecule type" value="Genomic_DNA"/>
</dbReference>
<dbReference type="InterPro" id="IPR025877">
    <property type="entry name" value="MobA-like_NTP_Trfase"/>
</dbReference>
<gene>
    <name evidence="2" type="ORF">psyc5s11_08210</name>
</gene>
<evidence type="ECO:0000313" key="2">
    <source>
        <dbReference type="EMBL" id="BCZ44754.1"/>
    </source>
</evidence>
<accession>A0ABM7SYP4</accession>
<dbReference type="Pfam" id="PF12804">
    <property type="entry name" value="NTP_transf_3"/>
    <property type="match status" value="1"/>
</dbReference>
<name>A0ABM7SYP4_9CLOT</name>
<organism evidence="2 3">
    <name type="scientific">Clostridium gelidum</name>
    <dbReference type="NCBI Taxonomy" id="704125"/>
    <lineage>
        <taxon>Bacteria</taxon>
        <taxon>Bacillati</taxon>
        <taxon>Bacillota</taxon>
        <taxon>Clostridia</taxon>
        <taxon>Eubacteriales</taxon>
        <taxon>Clostridiaceae</taxon>
        <taxon>Clostridium</taxon>
    </lineage>
</organism>
<dbReference type="PANTHER" id="PTHR43777:SF1">
    <property type="entry name" value="MOLYBDENUM COFACTOR CYTIDYLYLTRANSFERASE"/>
    <property type="match status" value="1"/>
</dbReference>
<evidence type="ECO:0000259" key="1">
    <source>
        <dbReference type="Pfam" id="PF12804"/>
    </source>
</evidence>
<dbReference type="SUPFAM" id="SSF53448">
    <property type="entry name" value="Nucleotide-diphospho-sugar transferases"/>
    <property type="match status" value="1"/>
</dbReference>
<dbReference type="InterPro" id="IPR029044">
    <property type="entry name" value="Nucleotide-diphossugar_trans"/>
</dbReference>
<dbReference type="PANTHER" id="PTHR43777">
    <property type="entry name" value="MOLYBDENUM COFACTOR CYTIDYLYLTRANSFERASE"/>
    <property type="match status" value="1"/>
</dbReference>
<dbReference type="Proteomes" id="UP000824633">
    <property type="component" value="Chromosome"/>
</dbReference>
<dbReference type="CDD" id="cd04182">
    <property type="entry name" value="GT_2_like_f"/>
    <property type="match status" value="1"/>
</dbReference>
<feature type="domain" description="MobA-like NTP transferase" evidence="1">
    <location>
        <begin position="34"/>
        <end position="191"/>
    </location>
</feature>
<protein>
    <recommendedName>
        <fullName evidence="1">MobA-like NTP transferase domain-containing protein</fullName>
    </recommendedName>
</protein>
<keyword evidence="3" id="KW-1185">Reference proteome</keyword>
<dbReference type="RefSeq" id="WP_224036412.1">
    <property type="nucleotide sequence ID" value="NZ_AP024849.1"/>
</dbReference>